<evidence type="ECO:0000313" key="3">
    <source>
        <dbReference type="EMBL" id="NKY04797.1"/>
    </source>
</evidence>
<proteinExistence type="predicted"/>
<sequence>MSVLATTPPGDVTPRREVRRPTGLGAAVVTTILALLLAAAVYGIAVRTSWGQLVDQYVLDAARRASAVAHVPHILTVQAVTDPRIWVIAAMLAVGGSVIPAVTGRTPVGIALVKTAALLVFPVIIVVLTRYLRDGVLVRPRLHSWIAETSNSAPSGHAAAVTSCVVVLIAASPKWLRPFVVAVGATWASVIEFGLVADGWHRPSDVVISVLIVIGLGALLPDPWADSPTPRGSFLMRSLAFLITVIATPLIVGTSYGDPRQIATAVGIATVMGIALGGYRPCAYRSRLG</sequence>
<name>A0A846WUP0_9ACTN</name>
<dbReference type="Pfam" id="PF01569">
    <property type="entry name" value="PAP2"/>
    <property type="match status" value="1"/>
</dbReference>
<dbReference type="SMART" id="SM00014">
    <property type="entry name" value="acidPPc"/>
    <property type="match status" value="1"/>
</dbReference>
<gene>
    <name evidence="3" type="ORF">HGA05_24865</name>
</gene>
<keyword evidence="1" id="KW-0812">Transmembrane</keyword>
<dbReference type="Proteomes" id="UP000563898">
    <property type="component" value="Unassembled WGS sequence"/>
</dbReference>
<organism evidence="3 4">
    <name type="scientific">Gordonia polyisoprenivorans</name>
    <dbReference type="NCBI Taxonomy" id="84595"/>
    <lineage>
        <taxon>Bacteria</taxon>
        <taxon>Bacillati</taxon>
        <taxon>Actinomycetota</taxon>
        <taxon>Actinomycetes</taxon>
        <taxon>Mycobacteriales</taxon>
        <taxon>Gordoniaceae</taxon>
        <taxon>Gordonia</taxon>
    </lineage>
</organism>
<dbReference type="EMBL" id="JAAXPC010000023">
    <property type="protein sequence ID" value="NKY04797.1"/>
    <property type="molecule type" value="Genomic_DNA"/>
</dbReference>
<dbReference type="InterPro" id="IPR036938">
    <property type="entry name" value="PAP2/HPO_sf"/>
</dbReference>
<dbReference type="GeneID" id="90157153"/>
<keyword evidence="1" id="KW-1133">Transmembrane helix</keyword>
<evidence type="ECO:0000313" key="4">
    <source>
        <dbReference type="Proteomes" id="UP000563898"/>
    </source>
</evidence>
<feature type="transmembrane region" description="Helical" evidence="1">
    <location>
        <begin position="152"/>
        <end position="172"/>
    </location>
</feature>
<evidence type="ECO:0000259" key="2">
    <source>
        <dbReference type="SMART" id="SM00014"/>
    </source>
</evidence>
<dbReference type="AlphaFoldDB" id="A0A846WUP0"/>
<accession>A0A846WUP0</accession>
<comment type="caution">
    <text evidence="3">The sequence shown here is derived from an EMBL/GenBank/DDBJ whole genome shotgun (WGS) entry which is preliminary data.</text>
</comment>
<feature type="transmembrane region" description="Helical" evidence="1">
    <location>
        <begin position="262"/>
        <end position="279"/>
    </location>
</feature>
<feature type="domain" description="Phosphatidic acid phosphatase type 2/haloperoxidase" evidence="2">
    <location>
        <begin position="111"/>
        <end position="221"/>
    </location>
</feature>
<protein>
    <submittedName>
        <fullName evidence="3">Phosphatase PAP2 family protein</fullName>
    </submittedName>
</protein>
<dbReference type="CDD" id="cd01610">
    <property type="entry name" value="PAP2_like"/>
    <property type="match status" value="1"/>
</dbReference>
<feature type="transmembrane region" description="Helical" evidence="1">
    <location>
        <begin position="179"/>
        <end position="200"/>
    </location>
</feature>
<feature type="transmembrane region" description="Helical" evidence="1">
    <location>
        <begin position="206"/>
        <end position="222"/>
    </location>
</feature>
<dbReference type="OMA" id="DWITETN"/>
<feature type="transmembrane region" description="Helical" evidence="1">
    <location>
        <begin position="24"/>
        <end position="45"/>
    </location>
</feature>
<feature type="transmembrane region" description="Helical" evidence="1">
    <location>
        <begin position="111"/>
        <end position="132"/>
    </location>
</feature>
<evidence type="ECO:0000256" key="1">
    <source>
        <dbReference type="SAM" id="Phobius"/>
    </source>
</evidence>
<dbReference type="Gene3D" id="1.20.144.10">
    <property type="entry name" value="Phosphatidic acid phosphatase type 2/haloperoxidase"/>
    <property type="match status" value="1"/>
</dbReference>
<dbReference type="SUPFAM" id="SSF48317">
    <property type="entry name" value="Acid phosphatase/Vanadium-dependent haloperoxidase"/>
    <property type="match status" value="1"/>
</dbReference>
<dbReference type="InterPro" id="IPR000326">
    <property type="entry name" value="PAP2/HPO"/>
</dbReference>
<feature type="transmembrane region" description="Helical" evidence="1">
    <location>
        <begin position="85"/>
        <end position="104"/>
    </location>
</feature>
<keyword evidence="1" id="KW-0472">Membrane</keyword>
<feature type="transmembrane region" description="Helical" evidence="1">
    <location>
        <begin position="234"/>
        <end position="256"/>
    </location>
</feature>
<reference evidence="3 4" key="1">
    <citation type="submission" date="2020-04" db="EMBL/GenBank/DDBJ databases">
        <title>MicrobeNet Type strains.</title>
        <authorList>
            <person name="Nicholson A.C."/>
        </authorList>
    </citation>
    <scope>NUCLEOTIDE SEQUENCE [LARGE SCALE GENOMIC DNA]</scope>
    <source>
        <strain evidence="3 4">ATCC BAA-14</strain>
    </source>
</reference>
<dbReference type="RefSeq" id="WP_006368877.1">
    <property type="nucleotide sequence ID" value="NZ_JAAXPC010000023.1"/>
</dbReference>